<feature type="non-terminal residue" evidence="2">
    <location>
        <position position="71"/>
    </location>
</feature>
<dbReference type="Gene3D" id="3.30.559.10">
    <property type="entry name" value="Chloramphenicol acetyltransferase-like domain"/>
    <property type="match status" value="1"/>
</dbReference>
<dbReference type="PANTHER" id="PTHR45398">
    <property type="match status" value="1"/>
</dbReference>
<evidence type="ECO:0000313" key="2">
    <source>
        <dbReference type="EMBL" id="CAD42914.1"/>
    </source>
</evidence>
<accession>Q83V06</accession>
<dbReference type="InterPro" id="IPR001242">
    <property type="entry name" value="Condensation_dom"/>
</dbReference>
<dbReference type="GO" id="GO:0003824">
    <property type="term" value="F:catalytic activity"/>
    <property type="evidence" value="ECO:0007669"/>
    <property type="project" value="InterPro"/>
</dbReference>
<feature type="domain" description="Condensation" evidence="1">
    <location>
        <begin position="13"/>
        <end position="71"/>
    </location>
</feature>
<gene>
    <name evidence="2" type="primary">mcyB</name>
</gene>
<dbReference type="SUPFAM" id="SSF52777">
    <property type="entry name" value="CoA-dependent acyltransferases"/>
    <property type="match status" value="1"/>
</dbReference>
<reference evidence="2" key="1">
    <citation type="journal article" date="2003" name="J. Bacteriol.">
        <title>Natural variation in the microcystin synthetase operon mcyABC and impact on microcystin production in Microcystis strains.</title>
        <authorList>
            <person name="Mikalsen B."/>
            <person name="Boison G."/>
            <person name="Skulberg O.M."/>
            <person name="Fastner J."/>
            <person name="Davies W."/>
            <person name="Gabrielsen T.M."/>
            <person name="Rudi K."/>
            <person name="Jakobsen K.S."/>
        </authorList>
    </citation>
    <scope>NUCLEOTIDE SEQUENCE</scope>
    <source>
        <strain evidence="2">N-C 31</strain>
    </source>
</reference>
<sequence>MADTKNQPAKNVESIYPLSPMQEGMLFHSLYTPDSGIYCSQTLITLEGEINLTVFRQAWEKVVERHSVLRT</sequence>
<evidence type="ECO:0000259" key="1">
    <source>
        <dbReference type="Pfam" id="PF00668"/>
    </source>
</evidence>
<dbReference type="EMBL" id="AJ496434">
    <property type="protein sequence ID" value="CAD42914.1"/>
    <property type="molecule type" value="Genomic_DNA"/>
</dbReference>
<dbReference type="GO" id="GO:0008610">
    <property type="term" value="P:lipid biosynthetic process"/>
    <property type="evidence" value="ECO:0007669"/>
    <property type="project" value="UniProtKB-ARBA"/>
</dbReference>
<name>Q83V06_MICAE</name>
<dbReference type="PANTHER" id="PTHR45398:SF1">
    <property type="entry name" value="ENZYME, PUTATIVE (JCVI)-RELATED"/>
    <property type="match status" value="1"/>
</dbReference>
<protein>
    <submittedName>
        <fullName evidence="2">Microcystin synthetase</fullName>
    </submittedName>
</protein>
<dbReference type="InterPro" id="IPR023213">
    <property type="entry name" value="CAT-like_dom_sf"/>
</dbReference>
<dbReference type="Pfam" id="PF00668">
    <property type="entry name" value="Condensation"/>
    <property type="match status" value="1"/>
</dbReference>
<organism evidence="2">
    <name type="scientific">Microcystis aeruginosa</name>
    <dbReference type="NCBI Taxonomy" id="1126"/>
    <lineage>
        <taxon>Bacteria</taxon>
        <taxon>Bacillati</taxon>
        <taxon>Cyanobacteriota</taxon>
        <taxon>Cyanophyceae</taxon>
        <taxon>Oscillatoriophycideae</taxon>
        <taxon>Chroococcales</taxon>
        <taxon>Microcystaceae</taxon>
        <taxon>Microcystis</taxon>
    </lineage>
</organism>
<dbReference type="AlphaFoldDB" id="Q83V06"/>
<proteinExistence type="predicted"/>